<comment type="caution">
    <text evidence="3">The sequence shown here is derived from an EMBL/GenBank/DDBJ whole genome shotgun (WGS) entry which is preliminary data.</text>
</comment>
<dbReference type="EMBL" id="NGNX01000011">
    <property type="protein sequence ID" value="OYR92233.1"/>
    <property type="molecule type" value="Genomic_DNA"/>
</dbReference>
<dbReference type="RefSeq" id="WP_094497022.1">
    <property type="nucleotide sequence ID" value="NZ_NGNV01000011.1"/>
</dbReference>
<dbReference type="Gene3D" id="1.10.260.40">
    <property type="entry name" value="lambda repressor-like DNA-binding domains"/>
    <property type="match status" value="1"/>
</dbReference>
<dbReference type="AlphaFoldDB" id="A0A256LGE9"/>
<evidence type="ECO:0000313" key="3">
    <source>
        <dbReference type="EMBL" id="OYR92233.1"/>
    </source>
</evidence>
<dbReference type="InterPro" id="IPR010982">
    <property type="entry name" value="Lambda_DNA-bd_dom_sf"/>
</dbReference>
<feature type="domain" description="HTH cro/C1-type" evidence="1">
    <location>
        <begin position="13"/>
        <end position="67"/>
    </location>
</feature>
<reference evidence="2 5" key="2">
    <citation type="submission" date="2017-05" db="EMBL/GenBank/DDBJ databases">
        <authorList>
            <person name="Lin X.B."/>
            <person name="Stothard P."/>
            <person name="Tasseva G."/>
            <person name="Walter J."/>
        </authorList>
    </citation>
    <scope>NUCLEOTIDE SEQUENCE [LARGE SCALE GENOMIC DNA]</scope>
    <source>
        <strain evidence="2 5">609u</strain>
    </source>
</reference>
<dbReference type="CDD" id="cd00093">
    <property type="entry name" value="HTH_XRE"/>
    <property type="match status" value="1"/>
</dbReference>
<reference evidence="3 4" key="1">
    <citation type="submission" date="2017-04" db="EMBL/GenBank/DDBJ databases">
        <authorList>
            <person name="Afonso C.L."/>
            <person name="Miller P.J."/>
            <person name="Scott M.A."/>
            <person name="Spackman E."/>
            <person name="Goraichik I."/>
            <person name="Dimitrov K.M."/>
            <person name="Suarez D.L."/>
            <person name="Swayne D.E."/>
        </authorList>
    </citation>
    <scope>NUCLEOTIDE SEQUENCE [LARGE SCALE GENOMIC DNA]</scope>
    <source>
        <strain evidence="3 4">609q</strain>
    </source>
</reference>
<dbReference type="Proteomes" id="UP000216316">
    <property type="component" value="Unassembled WGS sequence"/>
</dbReference>
<organism evidence="3 4">
    <name type="scientific">Lactobacillus taiwanensis</name>
    <dbReference type="NCBI Taxonomy" id="508451"/>
    <lineage>
        <taxon>Bacteria</taxon>
        <taxon>Bacillati</taxon>
        <taxon>Bacillota</taxon>
        <taxon>Bacilli</taxon>
        <taxon>Lactobacillales</taxon>
        <taxon>Lactobacillaceae</taxon>
        <taxon>Lactobacillus</taxon>
    </lineage>
</organism>
<name>A0A256LGE9_9LACO</name>
<evidence type="ECO:0000313" key="2">
    <source>
        <dbReference type="EMBL" id="OYR88411.1"/>
    </source>
</evidence>
<protein>
    <submittedName>
        <fullName evidence="3">Transcriptional regulator</fullName>
    </submittedName>
</protein>
<proteinExistence type="predicted"/>
<reference evidence="4 5" key="3">
    <citation type="submission" date="2017-09" db="EMBL/GenBank/DDBJ databases">
        <title>Tripartite evolution among Lactobacillus johnsonii, Lactobacillus taiwanensis, Lactobacillus reuteri and their rodent host.</title>
        <authorList>
            <person name="Wang T."/>
            <person name="Knowles S."/>
            <person name="Cheng C."/>
        </authorList>
    </citation>
    <scope>NUCLEOTIDE SEQUENCE [LARGE SCALE GENOMIC DNA]</scope>
    <source>
        <strain evidence="3 4">609q</strain>
        <strain evidence="2 5">609u</strain>
    </source>
</reference>
<evidence type="ECO:0000313" key="5">
    <source>
        <dbReference type="Proteomes" id="UP000216316"/>
    </source>
</evidence>
<dbReference type="GO" id="GO:0003677">
    <property type="term" value="F:DNA binding"/>
    <property type="evidence" value="ECO:0007669"/>
    <property type="project" value="InterPro"/>
</dbReference>
<dbReference type="Proteomes" id="UP000215828">
    <property type="component" value="Unassembled WGS sequence"/>
</dbReference>
<dbReference type="InterPro" id="IPR001387">
    <property type="entry name" value="Cro/C1-type_HTH"/>
</dbReference>
<gene>
    <name evidence="2" type="ORF">CBF53_03805</name>
    <name evidence="3" type="ORF">CBF70_04235</name>
</gene>
<dbReference type="PROSITE" id="PS50943">
    <property type="entry name" value="HTH_CROC1"/>
    <property type="match status" value="1"/>
</dbReference>
<evidence type="ECO:0000259" key="1">
    <source>
        <dbReference type="PROSITE" id="PS50943"/>
    </source>
</evidence>
<dbReference type="EMBL" id="NGNV01000011">
    <property type="protein sequence ID" value="OYR88411.1"/>
    <property type="molecule type" value="Genomic_DNA"/>
</dbReference>
<dbReference type="Pfam" id="PF01381">
    <property type="entry name" value="HTH_3"/>
    <property type="match status" value="1"/>
</dbReference>
<keyword evidence="5" id="KW-1185">Reference proteome</keyword>
<sequence length="74" mass="8246">MPSLTKENSAQILDIYLKEHGIKKSYLAKKMNMSPSNLTGYLNGTLRFTAEFAFGVADALNISPSIFLNKSYKI</sequence>
<dbReference type="SUPFAM" id="SSF47413">
    <property type="entry name" value="lambda repressor-like DNA-binding domains"/>
    <property type="match status" value="1"/>
</dbReference>
<evidence type="ECO:0000313" key="4">
    <source>
        <dbReference type="Proteomes" id="UP000215828"/>
    </source>
</evidence>
<dbReference type="SMART" id="SM00530">
    <property type="entry name" value="HTH_XRE"/>
    <property type="match status" value="1"/>
</dbReference>
<accession>A0A256LGE9</accession>